<keyword evidence="4" id="KW-0833">Ubl conjugation pathway</keyword>
<keyword evidence="5" id="KW-0131">Cell cycle</keyword>
<dbReference type="Pfam" id="PF12894">
    <property type="entry name" value="ANAPC4_WD40"/>
    <property type="match status" value="1"/>
</dbReference>
<dbReference type="Gene3D" id="2.130.10.10">
    <property type="entry name" value="YVTN repeat-like/Quinoprotein amine dehydrogenase"/>
    <property type="match status" value="1"/>
</dbReference>
<comment type="caution">
    <text evidence="8">The sequence shown here is derived from an EMBL/GenBank/DDBJ whole genome shotgun (WGS) entry which is preliminary data.</text>
</comment>
<sequence>MVELQELELFSSSTLNAPVANSIWACNPTVDLCATASDANIVSIWRARGQLVAKHVERIHKLEALRWKPDGQFLATGWNDGVLRLLGFENAKASHQIPIFEKGQSKFAYVAWSRNRIARRRKKTTTQSTESWIKLLHDGSEADSTNKESLEALTLPEELTFIEVDTALPKLSPLPVSGGSGADMLVFTTRNSLDFIFRPFKPDDTRNVDVTMVGTVDGQVQISIYDSFIIGKFHYQTPKSLGGCKKMQLCCHASHPDISTHALLFKPCSTESGSVESAVQLVPVDLTFIYSSPIDLSLLASKTTMLQNLLRYIKQAQIHMAGEWRSTRELPARFMASVQDDLSKLDKGRDIVQALYHTVVTGHVYAPMKEWLLDSLAERGHKRWDKAVTSGLENLRALIHENMMPALQRTAIILSRLRGIARFEASNNDIGFTTAQVSKLIDITQCLYAVCYKILRLVMKELVLFSKFSIWLRLEIDRLASSTMSDELLERQANVDFPKVLKYIKGHLITSPMSIFFDDVGEDDRASGRTRADDAGSIRELLETQVKRQQADQSYLKALPQLGFLVDYMTSRSDSMLKSIAETQRRRVRFAPATRLEIDGQISRHDVRMCAKQKQSGLHGQVFTALATDERPTEGKAPGITLRLEGNHD</sequence>
<proteinExistence type="predicted"/>
<dbReference type="GO" id="GO:0031145">
    <property type="term" value="P:anaphase-promoting complex-dependent catabolic process"/>
    <property type="evidence" value="ECO:0007669"/>
    <property type="project" value="InterPro"/>
</dbReference>
<dbReference type="InterPro" id="IPR024789">
    <property type="entry name" value="APC4"/>
</dbReference>
<dbReference type="Proteomes" id="UP000275385">
    <property type="component" value="Unassembled WGS sequence"/>
</dbReference>
<feature type="domain" description="Anaphase-promoting complex subunit 4 long" evidence="7">
    <location>
        <begin position="280"/>
        <end position="481"/>
    </location>
</feature>
<dbReference type="InterPro" id="IPR024790">
    <property type="entry name" value="APC4_long_dom"/>
</dbReference>
<evidence type="ECO:0000259" key="7">
    <source>
        <dbReference type="Pfam" id="PF12896"/>
    </source>
</evidence>
<name>A0A420Y4U0_9PEZI</name>
<keyword evidence="9" id="KW-1185">Reference proteome</keyword>
<evidence type="ECO:0000256" key="4">
    <source>
        <dbReference type="ARBA" id="ARBA00022786"/>
    </source>
</evidence>
<keyword evidence="3" id="KW-0498">Mitosis</keyword>
<dbReference type="GO" id="GO:0051301">
    <property type="term" value="P:cell division"/>
    <property type="evidence" value="ECO:0007669"/>
    <property type="project" value="UniProtKB-KW"/>
</dbReference>
<dbReference type="GO" id="GO:0034399">
    <property type="term" value="C:nuclear periphery"/>
    <property type="evidence" value="ECO:0007669"/>
    <property type="project" value="TreeGrafter"/>
</dbReference>
<evidence type="ECO:0000256" key="1">
    <source>
        <dbReference type="ARBA" id="ARBA00016067"/>
    </source>
</evidence>
<evidence type="ECO:0000256" key="3">
    <source>
        <dbReference type="ARBA" id="ARBA00022776"/>
    </source>
</evidence>
<evidence type="ECO:0000313" key="9">
    <source>
        <dbReference type="Proteomes" id="UP000275385"/>
    </source>
</evidence>
<dbReference type="AlphaFoldDB" id="A0A420Y4U0"/>
<organism evidence="8 9">
    <name type="scientific">Coniochaeta pulveracea</name>
    <dbReference type="NCBI Taxonomy" id="177199"/>
    <lineage>
        <taxon>Eukaryota</taxon>
        <taxon>Fungi</taxon>
        <taxon>Dikarya</taxon>
        <taxon>Ascomycota</taxon>
        <taxon>Pezizomycotina</taxon>
        <taxon>Sordariomycetes</taxon>
        <taxon>Sordariomycetidae</taxon>
        <taxon>Coniochaetales</taxon>
        <taxon>Coniochaetaceae</taxon>
        <taxon>Coniochaeta</taxon>
    </lineage>
</organism>
<feature type="domain" description="Anaphase-promoting complex subunit 4-like WD40" evidence="6">
    <location>
        <begin position="27"/>
        <end position="113"/>
    </location>
</feature>
<accession>A0A420Y4U0</accession>
<reference evidence="8 9" key="1">
    <citation type="submission" date="2018-08" db="EMBL/GenBank/DDBJ databases">
        <title>Draft genome of the lignicolous fungus Coniochaeta pulveracea.</title>
        <authorList>
            <person name="Borstlap C.J."/>
            <person name="De Witt R.N."/>
            <person name="Botha A."/>
            <person name="Volschenk H."/>
        </authorList>
    </citation>
    <scope>NUCLEOTIDE SEQUENCE [LARGE SCALE GENOMIC DNA]</scope>
    <source>
        <strain evidence="8 9">CAB683</strain>
    </source>
</reference>
<dbReference type="InterPro" id="IPR015943">
    <property type="entry name" value="WD40/YVTN_repeat-like_dom_sf"/>
</dbReference>
<dbReference type="STRING" id="177199.A0A420Y4U0"/>
<dbReference type="EMBL" id="QVQW01000050">
    <property type="protein sequence ID" value="RKU42863.1"/>
    <property type="molecule type" value="Genomic_DNA"/>
</dbReference>
<dbReference type="PANTHER" id="PTHR13260:SF0">
    <property type="entry name" value="ANAPHASE-PROMOTING COMPLEX SUBUNIT 4"/>
    <property type="match status" value="1"/>
</dbReference>
<dbReference type="InterPro" id="IPR024977">
    <property type="entry name" value="Apc4-like_WD40_dom"/>
</dbReference>
<gene>
    <name evidence="8" type="ORF">DL546_003712</name>
</gene>
<dbReference type="OrthoDB" id="2110451at2759"/>
<dbReference type="GO" id="GO:0005680">
    <property type="term" value="C:anaphase-promoting complex"/>
    <property type="evidence" value="ECO:0007669"/>
    <property type="project" value="InterPro"/>
</dbReference>
<dbReference type="Pfam" id="PF12896">
    <property type="entry name" value="ANAPC4"/>
    <property type="match status" value="1"/>
</dbReference>
<dbReference type="PANTHER" id="PTHR13260">
    <property type="entry name" value="ANAPHASE PROMOTING COMPLEX SUBUNIT 4 APC4"/>
    <property type="match status" value="1"/>
</dbReference>
<evidence type="ECO:0000256" key="2">
    <source>
        <dbReference type="ARBA" id="ARBA00022618"/>
    </source>
</evidence>
<evidence type="ECO:0000313" key="8">
    <source>
        <dbReference type="EMBL" id="RKU42863.1"/>
    </source>
</evidence>
<protein>
    <recommendedName>
        <fullName evidence="1">Anaphase-promoting complex subunit 4</fullName>
    </recommendedName>
</protein>
<dbReference type="GO" id="GO:0070979">
    <property type="term" value="P:protein K11-linked ubiquitination"/>
    <property type="evidence" value="ECO:0007669"/>
    <property type="project" value="TreeGrafter"/>
</dbReference>
<dbReference type="SUPFAM" id="SSF117289">
    <property type="entry name" value="Nucleoporin domain"/>
    <property type="match status" value="1"/>
</dbReference>
<evidence type="ECO:0000256" key="5">
    <source>
        <dbReference type="ARBA" id="ARBA00023306"/>
    </source>
</evidence>
<evidence type="ECO:0000259" key="6">
    <source>
        <dbReference type="Pfam" id="PF12894"/>
    </source>
</evidence>
<keyword evidence="2" id="KW-0132">Cell division</keyword>